<reference evidence="2" key="1">
    <citation type="submission" date="2019-06" db="EMBL/GenBank/DDBJ databases">
        <title>Gordonia isolated from sludge of a wastewater treatment plant.</title>
        <authorList>
            <person name="Tamura T."/>
            <person name="Aoyama K."/>
            <person name="Kang Y."/>
            <person name="Saito S."/>
            <person name="Akiyama N."/>
            <person name="Yazawa K."/>
            <person name="Gonoi T."/>
            <person name="Mikami Y."/>
        </authorList>
    </citation>
    <scope>NUCLEOTIDE SEQUENCE [LARGE SCALE GENOMIC DNA]</scope>
    <source>
        <strain evidence="2">NBRC 107696</strain>
    </source>
</reference>
<proteinExistence type="predicted"/>
<dbReference type="OrthoDB" id="9554453at2"/>
<evidence type="ECO:0000313" key="1">
    <source>
        <dbReference type="EMBL" id="GEE01611.1"/>
    </source>
</evidence>
<name>A0A7I9V921_9ACTN</name>
<dbReference type="EMBL" id="BJOV01000003">
    <property type="protein sequence ID" value="GEE01611.1"/>
    <property type="molecule type" value="Genomic_DNA"/>
</dbReference>
<gene>
    <name evidence="1" type="ORF">nbrc107696_20570</name>
</gene>
<dbReference type="RefSeq" id="WP_161895381.1">
    <property type="nucleotide sequence ID" value="NZ_BJOV01000003.1"/>
</dbReference>
<accession>A0A7I9V921</accession>
<sequence length="64" mass="7088">MTSPEERARLERSARERAGADFILAGRTSRARQSAANILVKVARLQGEEPEQWVLDVAEGRLPA</sequence>
<comment type="caution">
    <text evidence="1">The sequence shown here is derived from an EMBL/GenBank/DDBJ whole genome shotgun (WGS) entry which is preliminary data.</text>
</comment>
<dbReference type="AlphaFoldDB" id="A0A7I9V921"/>
<keyword evidence="2" id="KW-1185">Reference proteome</keyword>
<organism evidence="1 2">
    <name type="scientific">Gordonia spumicola</name>
    <dbReference type="NCBI Taxonomy" id="589161"/>
    <lineage>
        <taxon>Bacteria</taxon>
        <taxon>Bacillati</taxon>
        <taxon>Actinomycetota</taxon>
        <taxon>Actinomycetes</taxon>
        <taxon>Mycobacteriales</taxon>
        <taxon>Gordoniaceae</taxon>
        <taxon>Gordonia</taxon>
    </lineage>
</organism>
<evidence type="ECO:0000313" key="2">
    <source>
        <dbReference type="Proteomes" id="UP000444960"/>
    </source>
</evidence>
<protein>
    <submittedName>
        <fullName evidence="1">Uncharacterized protein</fullName>
    </submittedName>
</protein>
<dbReference type="Proteomes" id="UP000444960">
    <property type="component" value="Unassembled WGS sequence"/>
</dbReference>